<dbReference type="SUPFAM" id="SSF51445">
    <property type="entry name" value="(Trans)glycosidases"/>
    <property type="match status" value="1"/>
</dbReference>
<reference evidence="7 8" key="1">
    <citation type="submission" date="2014-04" db="EMBL/GenBank/DDBJ databases">
        <authorList>
            <consortium name="DOE Joint Genome Institute"/>
            <person name="Kuo A."/>
            <person name="Kohler A."/>
            <person name="Nagy L.G."/>
            <person name="Floudas D."/>
            <person name="Copeland A."/>
            <person name="Barry K.W."/>
            <person name="Cichocki N."/>
            <person name="Veneault-Fourrey C."/>
            <person name="LaButti K."/>
            <person name="Lindquist E.A."/>
            <person name="Lipzen A."/>
            <person name="Lundell T."/>
            <person name="Morin E."/>
            <person name="Murat C."/>
            <person name="Sun H."/>
            <person name="Tunlid A."/>
            <person name="Henrissat B."/>
            <person name="Grigoriev I.V."/>
            <person name="Hibbett D.S."/>
            <person name="Martin F."/>
            <person name="Nordberg H.P."/>
            <person name="Cantor M.N."/>
            <person name="Hua S.X."/>
        </authorList>
    </citation>
    <scope>NUCLEOTIDE SEQUENCE [LARGE SCALE GENOMIC DNA]</scope>
    <source>
        <strain evidence="7 8">LaAM-08-1</strain>
    </source>
</reference>
<gene>
    <name evidence="7" type="ORF">K443DRAFT_680108</name>
</gene>
<dbReference type="HOGENOM" id="CLU_004624_0_2_1"/>
<dbReference type="OrthoDB" id="62120at2759"/>
<dbReference type="InterPro" id="IPR050386">
    <property type="entry name" value="Glycosyl_hydrolase_5"/>
</dbReference>
<reference evidence="8" key="2">
    <citation type="submission" date="2015-01" db="EMBL/GenBank/DDBJ databases">
        <title>Evolutionary Origins and Diversification of the Mycorrhizal Mutualists.</title>
        <authorList>
            <consortium name="DOE Joint Genome Institute"/>
            <consortium name="Mycorrhizal Genomics Consortium"/>
            <person name="Kohler A."/>
            <person name="Kuo A."/>
            <person name="Nagy L.G."/>
            <person name="Floudas D."/>
            <person name="Copeland A."/>
            <person name="Barry K.W."/>
            <person name="Cichocki N."/>
            <person name="Veneault-Fourrey C."/>
            <person name="LaButti K."/>
            <person name="Lindquist E.A."/>
            <person name="Lipzen A."/>
            <person name="Lundell T."/>
            <person name="Morin E."/>
            <person name="Murat C."/>
            <person name="Riley R."/>
            <person name="Ohm R."/>
            <person name="Sun H."/>
            <person name="Tunlid A."/>
            <person name="Henrissat B."/>
            <person name="Grigoriev I.V."/>
            <person name="Hibbett D.S."/>
            <person name="Martin F."/>
        </authorList>
    </citation>
    <scope>NUCLEOTIDE SEQUENCE [LARGE SCALE GENOMIC DNA]</scope>
    <source>
        <strain evidence="8">LaAM-08-1</strain>
    </source>
</reference>
<sequence length="481" mass="53594">MRIGTLQMAFRLSTRRRPTVGSGNVLPIRHRALNRIVLILCATIAPIGTYQVRVCLLTRALAASLVGLSTLLPAIQALTTGFPYESQKIRGVNLGGWLVLEPWITPSLFDNTGNPKIIDEWTFGQYQDHVTALATLKDHWNTWITEEDFKEIAAAGLNHVRLPIGYWAFETSAGEPYIKGQLPYLRKAVGWARKHGLKVIVDLHGAPGSQNGFDNSGQKKDYPEWHKAQSNVDRSNAIIEQIAFMFKDQTGVVSAIAPLNEPAGFKGQDVIDTTEQYWKDSYERIRNPKGQPGNAVSVIHDAFQPLDSWNNFMTDPHYEGVILDTHSYQIFSPAENQLSQSQHIRAACDFGNTLRSSNRLAVVVGEWTPSMTDCAKYLNGRDGKTGRDVGSRYDGSYPGTSQSRVGSCDGRTGRASTFSSSYKTSLAKTWEAQAMSFEKSQGWIQWTWKAEIADEWSYKAGLANGWIPQDPTNYQYPHICG</sequence>
<evidence type="ECO:0000313" key="7">
    <source>
        <dbReference type="EMBL" id="KIJ99273.1"/>
    </source>
</evidence>
<dbReference type="EMBL" id="KN838650">
    <property type="protein sequence ID" value="KIJ99273.1"/>
    <property type="molecule type" value="Genomic_DNA"/>
</dbReference>
<dbReference type="InterPro" id="IPR001547">
    <property type="entry name" value="Glyco_hydro_5"/>
</dbReference>
<evidence type="ECO:0000256" key="2">
    <source>
        <dbReference type="ARBA" id="ARBA00022801"/>
    </source>
</evidence>
<dbReference type="PANTHER" id="PTHR31297">
    <property type="entry name" value="GLUCAN ENDO-1,6-BETA-GLUCOSIDASE B"/>
    <property type="match status" value="1"/>
</dbReference>
<evidence type="ECO:0000313" key="8">
    <source>
        <dbReference type="Proteomes" id="UP000054477"/>
    </source>
</evidence>
<dbReference type="GO" id="GO:0005576">
    <property type="term" value="C:extracellular region"/>
    <property type="evidence" value="ECO:0007669"/>
    <property type="project" value="TreeGrafter"/>
</dbReference>
<dbReference type="Gene3D" id="3.20.20.80">
    <property type="entry name" value="Glycosidases"/>
    <property type="match status" value="1"/>
</dbReference>
<dbReference type="AlphaFoldDB" id="A0A0C9XCI7"/>
<evidence type="ECO:0000259" key="6">
    <source>
        <dbReference type="Pfam" id="PF00150"/>
    </source>
</evidence>
<dbReference type="PANTHER" id="PTHR31297:SF42">
    <property type="entry name" value="GLYCOSIDE HYDROLASE FAMILY 5 DOMAIN-CONTAINING PROTEIN"/>
    <property type="match status" value="1"/>
</dbReference>
<keyword evidence="2 4" id="KW-0378">Hydrolase</keyword>
<evidence type="ECO:0000256" key="3">
    <source>
        <dbReference type="ARBA" id="ARBA00023295"/>
    </source>
</evidence>
<comment type="similarity">
    <text evidence="1 4">Belongs to the glycosyl hydrolase 5 (cellulase A) family.</text>
</comment>
<evidence type="ECO:0000256" key="4">
    <source>
        <dbReference type="RuleBase" id="RU361153"/>
    </source>
</evidence>
<name>A0A0C9XCI7_9AGAR</name>
<dbReference type="Proteomes" id="UP000054477">
    <property type="component" value="Unassembled WGS sequence"/>
</dbReference>
<dbReference type="Pfam" id="PF00150">
    <property type="entry name" value="Cellulase"/>
    <property type="match status" value="1"/>
</dbReference>
<organism evidence="7 8">
    <name type="scientific">Laccaria amethystina LaAM-08-1</name>
    <dbReference type="NCBI Taxonomy" id="1095629"/>
    <lineage>
        <taxon>Eukaryota</taxon>
        <taxon>Fungi</taxon>
        <taxon>Dikarya</taxon>
        <taxon>Basidiomycota</taxon>
        <taxon>Agaricomycotina</taxon>
        <taxon>Agaricomycetes</taxon>
        <taxon>Agaricomycetidae</taxon>
        <taxon>Agaricales</taxon>
        <taxon>Agaricineae</taxon>
        <taxon>Hydnangiaceae</taxon>
        <taxon>Laccaria</taxon>
    </lineage>
</organism>
<accession>A0A0C9XCI7</accession>
<dbReference type="GO" id="GO:0008422">
    <property type="term" value="F:beta-glucosidase activity"/>
    <property type="evidence" value="ECO:0007669"/>
    <property type="project" value="TreeGrafter"/>
</dbReference>
<dbReference type="GO" id="GO:0009251">
    <property type="term" value="P:glucan catabolic process"/>
    <property type="evidence" value="ECO:0007669"/>
    <property type="project" value="TreeGrafter"/>
</dbReference>
<protein>
    <submittedName>
        <fullName evidence="7">Glycoside hydrolase family 5 protein</fullName>
    </submittedName>
</protein>
<keyword evidence="8" id="KW-1185">Reference proteome</keyword>
<evidence type="ECO:0000256" key="5">
    <source>
        <dbReference type="SAM" id="MobiDB-lite"/>
    </source>
</evidence>
<dbReference type="InterPro" id="IPR017853">
    <property type="entry name" value="GH"/>
</dbReference>
<proteinExistence type="inferred from homology"/>
<dbReference type="STRING" id="1095629.A0A0C9XCI7"/>
<feature type="domain" description="Glycoside hydrolase family 5" evidence="6">
    <location>
        <begin position="133"/>
        <end position="369"/>
    </location>
</feature>
<evidence type="ECO:0000256" key="1">
    <source>
        <dbReference type="ARBA" id="ARBA00005641"/>
    </source>
</evidence>
<dbReference type="GO" id="GO:0009986">
    <property type="term" value="C:cell surface"/>
    <property type="evidence" value="ECO:0007669"/>
    <property type="project" value="TreeGrafter"/>
</dbReference>
<feature type="region of interest" description="Disordered" evidence="5">
    <location>
        <begin position="394"/>
        <end position="415"/>
    </location>
</feature>
<keyword evidence="3 4" id="KW-0326">Glycosidase</keyword>